<organism evidence="8 9">
    <name type="scientific">Proteiniborus ethanoligenes</name>
    <dbReference type="NCBI Taxonomy" id="415015"/>
    <lineage>
        <taxon>Bacteria</taxon>
        <taxon>Bacillati</taxon>
        <taxon>Bacillota</taxon>
        <taxon>Clostridia</taxon>
        <taxon>Eubacteriales</taxon>
        <taxon>Proteiniborus</taxon>
    </lineage>
</organism>
<dbReference type="Gene3D" id="3.40.50.1240">
    <property type="entry name" value="Phosphoglycerate mutase-like"/>
    <property type="match status" value="1"/>
</dbReference>
<name>A0A1H3NCS7_9FIRM</name>
<dbReference type="STRING" id="415015.SAMN05660462_01087"/>
<dbReference type="GO" id="GO:0005524">
    <property type="term" value="F:ATP binding"/>
    <property type="evidence" value="ECO:0007669"/>
    <property type="project" value="InterPro"/>
</dbReference>
<feature type="binding site" evidence="6">
    <location>
        <position position="58"/>
    </location>
    <ligand>
        <name>substrate</name>
    </ligand>
</feature>
<dbReference type="Proteomes" id="UP000198625">
    <property type="component" value="Unassembled WGS sequence"/>
</dbReference>
<dbReference type="InterPro" id="IPR003094">
    <property type="entry name" value="6Pfruct_kin"/>
</dbReference>
<dbReference type="InterPro" id="IPR013078">
    <property type="entry name" value="His_Pase_superF_clade-1"/>
</dbReference>
<dbReference type="GO" id="GO:0006096">
    <property type="term" value="P:glycolytic process"/>
    <property type="evidence" value="ECO:0007669"/>
    <property type="project" value="UniProtKB-KW"/>
</dbReference>
<evidence type="ECO:0000313" key="8">
    <source>
        <dbReference type="EMBL" id="SDY86009.1"/>
    </source>
</evidence>
<dbReference type="PRINTS" id="PR00991">
    <property type="entry name" value="6PFRUCTKNASE"/>
</dbReference>
<dbReference type="OrthoDB" id="9781415at2"/>
<keyword evidence="3" id="KW-0324">Glycolysis</keyword>
<protein>
    <recommendedName>
        <fullName evidence="2">phosphoglycerate mutase (2,3-diphosphoglycerate-dependent)</fullName>
        <ecNumber evidence="2">5.4.2.11</ecNumber>
    </recommendedName>
</protein>
<dbReference type="RefSeq" id="WP_091728274.1">
    <property type="nucleotide sequence ID" value="NZ_FNQE01000009.1"/>
</dbReference>
<feature type="active site" description="Proton donor/acceptor" evidence="5">
    <location>
        <position position="82"/>
    </location>
</feature>
<evidence type="ECO:0000256" key="5">
    <source>
        <dbReference type="PIRSR" id="PIRSR613078-1"/>
    </source>
</evidence>
<keyword evidence="9" id="KW-1185">Reference proteome</keyword>
<evidence type="ECO:0000256" key="3">
    <source>
        <dbReference type="ARBA" id="ARBA00023152"/>
    </source>
</evidence>
<proteinExistence type="inferred from homology"/>
<evidence type="ECO:0000256" key="6">
    <source>
        <dbReference type="PIRSR" id="PIRSR613078-2"/>
    </source>
</evidence>
<dbReference type="EC" id="5.4.2.11" evidence="2"/>
<dbReference type="GO" id="GO:0006003">
    <property type="term" value="P:fructose 2,6-bisphosphate metabolic process"/>
    <property type="evidence" value="ECO:0007669"/>
    <property type="project" value="InterPro"/>
</dbReference>
<dbReference type="GO" id="GO:0004619">
    <property type="term" value="F:phosphoglycerate mutase activity"/>
    <property type="evidence" value="ECO:0007669"/>
    <property type="project" value="UniProtKB-EC"/>
</dbReference>
<reference evidence="9" key="1">
    <citation type="submission" date="2016-10" db="EMBL/GenBank/DDBJ databases">
        <authorList>
            <person name="Varghese N."/>
            <person name="Submissions S."/>
        </authorList>
    </citation>
    <scope>NUCLEOTIDE SEQUENCE [LARGE SCALE GENOMIC DNA]</scope>
    <source>
        <strain evidence="9">DSM 21650</strain>
    </source>
</reference>
<evidence type="ECO:0000256" key="1">
    <source>
        <dbReference type="ARBA" id="ARBA00006717"/>
    </source>
</evidence>
<dbReference type="CDD" id="cd07067">
    <property type="entry name" value="HP_PGM_like"/>
    <property type="match status" value="1"/>
</dbReference>
<accession>A0A1H3NCS7</accession>
<dbReference type="InterPro" id="IPR001345">
    <property type="entry name" value="PG/BPGM_mutase_AS"/>
</dbReference>
<dbReference type="Pfam" id="PF00300">
    <property type="entry name" value="His_Phos_1"/>
    <property type="match status" value="1"/>
</dbReference>
<dbReference type="InterPro" id="IPR005952">
    <property type="entry name" value="Phosphogly_mut1"/>
</dbReference>
<feature type="active site" description="Tele-phosphohistidine intermediate" evidence="5">
    <location>
        <position position="9"/>
    </location>
</feature>
<dbReference type="SUPFAM" id="SSF53254">
    <property type="entry name" value="Phosphoglycerate mutase-like"/>
    <property type="match status" value="1"/>
</dbReference>
<sequence length="203" mass="23249">MNRLYLLRHGESEWNILNKIQGQKNTNLTDRGIIQAKQAAKRLMHEKIDIIFSSDLNRAFDTAKVIGEFLNLDVNSLKELREISFGVWEGLTTNEIKEKYRNEHIVWMTKPHDLILPNAESLIDLQERLLGIVNNLIKKNSNKNILIVSHGASIKALILGILGIDISMYNKLSISNTGLSIIEYRDYSPVLKLLNDTSHFREV</sequence>
<evidence type="ECO:0000313" key="9">
    <source>
        <dbReference type="Proteomes" id="UP000198625"/>
    </source>
</evidence>
<evidence type="ECO:0000256" key="7">
    <source>
        <dbReference type="PIRSR" id="PIRSR613078-3"/>
    </source>
</evidence>
<evidence type="ECO:0000256" key="4">
    <source>
        <dbReference type="ARBA" id="ARBA00023235"/>
    </source>
</evidence>
<feature type="site" description="Transition state stabilizer" evidence="7">
    <location>
        <position position="150"/>
    </location>
</feature>
<dbReference type="PROSITE" id="PS00175">
    <property type="entry name" value="PG_MUTASE"/>
    <property type="match status" value="1"/>
</dbReference>
<gene>
    <name evidence="8" type="ORF">SAMN05660462_01087</name>
</gene>
<evidence type="ECO:0000256" key="2">
    <source>
        <dbReference type="ARBA" id="ARBA00012028"/>
    </source>
</evidence>
<keyword evidence="4" id="KW-0413">Isomerase</keyword>
<comment type="similarity">
    <text evidence="1">Belongs to the phosphoglycerate mutase family. BPG-dependent PGAM subfamily.</text>
</comment>
<dbReference type="InterPro" id="IPR029033">
    <property type="entry name" value="His_PPase_superfam"/>
</dbReference>
<dbReference type="EMBL" id="FNQE01000009">
    <property type="protein sequence ID" value="SDY86009.1"/>
    <property type="molecule type" value="Genomic_DNA"/>
</dbReference>
<dbReference type="SMART" id="SM00855">
    <property type="entry name" value="PGAM"/>
    <property type="match status" value="1"/>
</dbReference>
<dbReference type="PIRSF" id="PIRSF000709">
    <property type="entry name" value="6PFK_2-Ptase"/>
    <property type="match status" value="1"/>
</dbReference>
<feature type="binding site" evidence="6">
    <location>
        <begin position="8"/>
        <end position="15"/>
    </location>
    <ligand>
        <name>substrate</name>
    </ligand>
</feature>
<dbReference type="AlphaFoldDB" id="A0A1H3NCS7"/>
<dbReference type="PANTHER" id="PTHR11931">
    <property type="entry name" value="PHOSPHOGLYCERATE MUTASE"/>
    <property type="match status" value="1"/>
</dbReference>